<evidence type="ECO:0000313" key="3">
    <source>
        <dbReference type="EMBL" id="OAA80528.1"/>
    </source>
</evidence>
<feature type="compositionally biased region" description="Low complexity" evidence="1">
    <location>
        <begin position="797"/>
        <end position="808"/>
    </location>
</feature>
<feature type="compositionally biased region" description="Low complexity" evidence="1">
    <location>
        <begin position="461"/>
        <end position="474"/>
    </location>
</feature>
<evidence type="ECO:0000256" key="1">
    <source>
        <dbReference type="SAM" id="MobiDB-lite"/>
    </source>
</evidence>
<feature type="compositionally biased region" description="Pro residues" evidence="1">
    <location>
        <begin position="1100"/>
        <end position="1125"/>
    </location>
</feature>
<feature type="compositionally biased region" description="Polar residues" evidence="1">
    <location>
        <begin position="475"/>
        <end position="491"/>
    </location>
</feature>
<feature type="compositionally biased region" description="Polar residues" evidence="1">
    <location>
        <begin position="567"/>
        <end position="590"/>
    </location>
</feature>
<dbReference type="EMBL" id="AZHF01000001">
    <property type="protein sequence ID" value="OAA80528.1"/>
    <property type="molecule type" value="Genomic_DNA"/>
</dbReference>
<feature type="compositionally biased region" description="Polar residues" evidence="1">
    <location>
        <begin position="703"/>
        <end position="719"/>
    </location>
</feature>
<feature type="compositionally biased region" description="Low complexity" evidence="1">
    <location>
        <begin position="1175"/>
        <end position="1232"/>
    </location>
</feature>
<feature type="domain" description="WW" evidence="2">
    <location>
        <begin position="13"/>
        <end position="37"/>
    </location>
</feature>
<feature type="compositionally biased region" description="Polar residues" evidence="1">
    <location>
        <begin position="1128"/>
        <end position="1146"/>
    </location>
</feature>
<dbReference type="InterPro" id="IPR001202">
    <property type="entry name" value="WW_dom"/>
</dbReference>
<dbReference type="STRING" id="1081108.A0A162KVS1"/>
<evidence type="ECO:0000259" key="2">
    <source>
        <dbReference type="PROSITE" id="PS01159"/>
    </source>
</evidence>
<feature type="compositionally biased region" description="Polar residues" evidence="1">
    <location>
        <begin position="876"/>
        <end position="899"/>
    </location>
</feature>
<feature type="compositionally biased region" description="Low complexity" evidence="1">
    <location>
        <begin position="392"/>
        <end position="424"/>
    </location>
</feature>
<feature type="compositionally biased region" description="Polar residues" evidence="1">
    <location>
        <begin position="925"/>
        <end position="940"/>
    </location>
</feature>
<accession>A0A162KVS1</accession>
<feature type="compositionally biased region" description="Low complexity" evidence="1">
    <location>
        <begin position="593"/>
        <end position="635"/>
    </location>
</feature>
<sequence>MPAGLASGLPAGWEWDYDGTRWFYTFKANGHTQYHFPSEGDEFPDFVAVGEPVPDLKPEERLESHQQVKRVTGVAPLIDRKKKSTAGNGMTATARPVGIEWDGDVGEGSSGEEEEGKKAVVFQPENLMFLGPQTYAEVSPLNEDEEEAAKRTVVGVVKGQGEGAVVSPAETTVGTPAVNKAELVRDVPEAKKEEESGKNEVAEVIIMAEAVMSETAKDEPTTRQEEARAEDAKHMEEPARAPAQQEETIIAQPMSPPHDVVIDVVTETDTPPAAHYAHDEHPPPVVHPQQQPRYELPAPDTPFNPVGLIAEMPTEDTPRSHIEINPIPVEIMDTSVLAPIETAQPPPLGVAESPAAVVRQTPPPPPPQQRSSNGGAPRMHMKIRRKPTDPNASIPSPLSASSSAMVSPAVVSPPSVASPSLMSVPTPPPPAAAPVAAKAQYKPYAPVSPLHRAETEPVRVPTATTGPAAQPQQQESVTEPSSPVANPQLNYAPTMLRPAGQSRKSSSVSSERKQDDGGLKQGESIGGGRVQSGGTPTQGSGSNAAALGEMPQQQTPPPGQVPLQGLMSQQGQSIPPGQMSPQGQISQQGQMYPRGQFPPQGPQGPQVQGSQGQVLPQGHMPPQGQPAGPQGQGPPEWQVAQNAMQHPIQHGRPMSMAPGQYPPVPIPQPYGQYQQQPPPMTQQPGLHQMGQRPGPAWLAPGQQIPNQSNAMPTQQQQPPSGWKGQSMPPGYPSGQQPQLPPNGRHSMMAPSFPLNQYQPAPSPISPPDQSLLSQAPHQAPTPDSSVVSPPESRADSRPSGPSMPVPSSMEAPPQFAAQPTASAPPQEAPEPGNVKVGTGPGMKNPTADSYLPPDKDHPIGLVGNVADQFAAEMQSILGSRPNSATAAKSTNPTEANTEPKTLVGVASLGSGHALGRIEEHDAENASVSQDSRPSSVATKLTQSSQQPSTPQPQQPPPSQQSFPNNTPKLPQGFLPPLSGQPGVGSQGPRAGMPQPGQTTPGQMMPLSGPMGSQGPIPPQGLAPQQQWQGNMQRPPSVPPQLQMQPNKGKENKWTKWFKSSKPEKRPDAPQDCMPQQQPPPQGWGQPQQWQGQPMPGQPMQHPPMPGQPVQHPPMPGQPVQHPPMPGQSVQGQSIQRQSVQGRSISGQPMPGQPIQGHAVHRQSIQGHPMQGQPMPGQAMPGQTTPGQTTPGQPAQRQSVLGQPMQGQPMQGQPMPGQTMPGQTMPGQTTPGQLAQRQSVLGQPIQGQSMPGQPVQKAVMGGPMPLQNMPTNMYPPHQMHAGPGHGLMPQRISQHGPLGSQPPQQYMPLQPGQPMQMRPPHGFPMQQMQPGGLGSPAPSQMMPVQSPSQGSAASSPQMGFQNQSQQQTASPVPHHLMPAPLSLRPKSEVPAGMPGGG</sequence>
<feature type="compositionally biased region" description="Low complexity" evidence="1">
    <location>
        <begin position="1344"/>
        <end position="1356"/>
    </location>
</feature>
<feature type="region of interest" description="Disordered" evidence="1">
    <location>
        <begin position="453"/>
        <end position="1396"/>
    </location>
</feature>
<reference evidence="3 4" key="1">
    <citation type="journal article" date="2016" name="Genome Biol. Evol.">
        <title>Divergent and convergent evolution of fungal pathogenicity.</title>
        <authorList>
            <person name="Shang Y."/>
            <person name="Xiao G."/>
            <person name="Zheng P."/>
            <person name="Cen K."/>
            <person name="Zhan S."/>
            <person name="Wang C."/>
        </authorList>
    </citation>
    <scope>NUCLEOTIDE SEQUENCE [LARGE SCALE GENOMIC DNA]</scope>
    <source>
        <strain evidence="3 4">RCEF 1005</strain>
    </source>
</reference>
<organism evidence="3 4">
    <name type="scientific">Akanthomyces lecanii RCEF 1005</name>
    <dbReference type="NCBI Taxonomy" id="1081108"/>
    <lineage>
        <taxon>Eukaryota</taxon>
        <taxon>Fungi</taxon>
        <taxon>Dikarya</taxon>
        <taxon>Ascomycota</taxon>
        <taxon>Pezizomycotina</taxon>
        <taxon>Sordariomycetes</taxon>
        <taxon>Hypocreomycetidae</taxon>
        <taxon>Hypocreales</taxon>
        <taxon>Cordycipitaceae</taxon>
        <taxon>Akanthomyces</taxon>
        <taxon>Cordyceps confragosa</taxon>
    </lineage>
</organism>
<feature type="compositionally biased region" description="Polar residues" evidence="1">
    <location>
        <begin position="767"/>
        <end position="787"/>
    </location>
</feature>
<dbReference type="OrthoDB" id="4870857at2759"/>
<feature type="compositionally biased region" description="Polar residues" evidence="1">
    <location>
        <begin position="1234"/>
        <end position="1250"/>
    </location>
</feature>
<protein>
    <recommendedName>
        <fullName evidence="2">WW domain-containing protein</fullName>
    </recommendedName>
</protein>
<feature type="compositionally biased region" description="Basic and acidic residues" evidence="1">
    <location>
        <begin position="215"/>
        <end position="239"/>
    </location>
</feature>
<name>A0A162KVS1_CORDF</name>
<comment type="caution">
    <text evidence="3">The sequence shown here is derived from an EMBL/GenBank/DDBJ whole genome shotgun (WGS) entry which is preliminary data.</text>
</comment>
<proteinExistence type="predicted"/>
<evidence type="ECO:0000313" key="4">
    <source>
        <dbReference type="Proteomes" id="UP000076881"/>
    </source>
</evidence>
<keyword evidence="4" id="KW-1185">Reference proteome</keyword>
<feature type="region of interest" description="Disordered" evidence="1">
    <location>
        <begin position="272"/>
        <end position="293"/>
    </location>
</feature>
<feature type="compositionally biased region" description="Polar residues" evidence="1">
    <location>
        <begin position="1022"/>
        <end position="1045"/>
    </location>
</feature>
<feature type="region of interest" description="Disordered" evidence="1">
    <location>
        <begin position="213"/>
        <end position="245"/>
    </location>
</feature>
<dbReference type="Proteomes" id="UP000076881">
    <property type="component" value="Unassembled WGS sequence"/>
</dbReference>
<dbReference type="PROSITE" id="PS01159">
    <property type="entry name" value="WW_DOMAIN_1"/>
    <property type="match status" value="1"/>
</dbReference>
<feature type="compositionally biased region" description="Low complexity" evidence="1">
    <location>
        <begin position="532"/>
        <end position="542"/>
    </location>
</feature>
<feature type="region of interest" description="Disordered" evidence="1">
    <location>
        <begin position="342"/>
        <end position="434"/>
    </location>
</feature>
<feature type="compositionally biased region" description="Polar residues" evidence="1">
    <location>
        <begin position="1357"/>
        <end position="1369"/>
    </location>
</feature>
<gene>
    <name evidence="3" type="ORF">LEL_00073</name>
</gene>
<feature type="compositionally biased region" description="Low complexity" evidence="1">
    <location>
        <begin position="1082"/>
        <end position="1099"/>
    </location>
</feature>
<feature type="compositionally biased region" description="Pro residues" evidence="1">
    <location>
        <begin position="949"/>
        <end position="958"/>
    </location>
</feature>